<organism evidence="1 2">
    <name type="scientific">Hyunsoonleella jejuensis</name>
    <dbReference type="NCBI Taxonomy" id="419940"/>
    <lineage>
        <taxon>Bacteria</taxon>
        <taxon>Pseudomonadati</taxon>
        <taxon>Bacteroidota</taxon>
        <taxon>Flavobacteriia</taxon>
        <taxon>Flavobacteriales</taxon>
        <taxon>Flavobacteriaceae</taxon>
    </lineage>
</organism>
<reference evidence="1 2" key="1">
    <citation type="submission" date="2016-10" db="EMBL/GenBank/DDBJ databases">
        <authorList>
            <person name="de Groot N.N."/>
        </authorList>
    </citation>
    <scope>NUCLEOTIDE SEQUENCE [LARGE SCALE GENOMIC DNA]</scope>
    <source>
        <strain evidence="1 2">DSM 21035</strain>
    </source>
</reference>
<sequence length="211" mass="23604">MNTIVDLTLNFTNDFTGFSKETSKIIEKDGWNASTLTFYSHCGTHMDAPIHFNVSQQTIDKIPVSDFVGKAWVIDVRNVGSQGLIYSNHIPENVLEKFSKGDSLIFWTDWSQFVNTPKYRDELPRISEELALWCLENKVKMIGVEPPSVADVNNLKEVTKIHQILLKGVVIIEGLTNINALQSNCVELIALPLKISNGDGAPARVIAIEKY</sequence>
<evidence type="ECO:0000313" key="1">
    <source>
        <dbReference type="EMBL" id="SEQ76026.1"/>
    </source>
</evidence>
<dbReference type="InterPro" id="IPR037175">
    <property type="entry name" value="KFase_sf"/>
</dbReference>
<dbReference type="EMBL" id="FOFN01000003">
    <property type="protein sequence ID" value="SEQ76026.1"/>
    <property type="molecule type" value="Genomic_DNA"/>
</dbReference>
<dbReference type="PANTHER" id="PTHR31118:SF32">
    <property type="entry name" value="KYNURENINE FORMAMIDASE"/>
    <property type="match status" value="1"/>
</dbReference>
<dbReference type="SUPFAM" id="SSF102198">
    <property type="entry name" value="Putative cyclase"/>
    <property type="match status" value="1"/>
</dbReference>
<gene>
    <name evidence="1" type="ORF">SAMN05421824_2234</name>
</gene>
<dbReference type="GO" id="GO:0019441">
    <property type="term" value="P:L-tryptophan catabolic process to kynurenine"/>
    <property type="evidence" value="ECO:0007669"/>
    <property type="project" value="InterPro"/>
</dbReference>
<dbReference type="RefSeq" id="WP_092579546.1">
    <property type="nucleotide sequence ID" value="NZ_FOFN01000003.1"/>
</dbReference>
<dbReference type="PANTHER" id="PTHR31118">
    <property type="entry name" value="CYCLASE-LIKE PROTEIN 2"/>
    <property type="match status" value="1"/>
</dbReference>
<proteinExistence type="predicted"/>
<dbReference type="STRING" id="419940.SAMN05421824_2234"/>
<dbReference type="AlphaFoldDB" id="A0A1H9IN83"/>
<dbReference type="Proteomes" id="UP000198999">
    <property type="component" value="Unassembled WGS sequence"/>
</dbReference>
<accession>A0A1H9IN83</accession>
<dbReference type="InterPro" id="IPR007325">
    <property type="entry name" value="KFase/CYL"/>
</dbReference>
<name>A0A1H9IN83_9FLAO</name>
<dbReference type="Pfam" id="PF04199">
    <property type="entry name" value="Cyclase"/>
    <property type="match status" value="1"/>
</dbReference>
<dbReference type="Gene3D" id="3.50.30.50">
    <property type="entry name" value="Putative cyclase"/>
    <property type="match status" value="1"/>
</dbReference>
<dbReference type="GO" id="GO:0004061">
    <property type="term" value="F:arylformamidase activity"/>
    <property type="evidence" value="ECO:0007669"/>
    <property type="project" value="InterPro"/>
</dbReference>
<keyword evidence="2" id="KW-1185">Reference proteome</keyword>
<protein>
    <submittedName>
        <fullName evidence="1">Kynurenine formamidase</fullName>
    </submittedName>
</protein>
<dbReference type="OrthoDB" id="9796085at2"/>
<evidence type="ECO:0000313" key="2">
    <source>
        <dbReference type="Proteomes" id="UP000198999"/>
    </source>
</evidence>